<dbReference type="OrthoDB" id="9780149at2"/>
<keyword evidence="1" id="KW-1133">Transmembrane helix</keyword>
<dbReference type="PANTHER" id="PTHR35894:SF1">
    <property type="entry name" value="PHOSPHORIBULOKINASE _ URIDINE KINASE FAMILY"/>
    <property type="match status" value="1"/>
</dbReference>
<keyword evidence="1" id="KW-0812">Transmembrane</keyword>
<protein>
    <submittedName>
        <fullName evidence="3">Type II secretory pathway, component ExeA (Predicted ATPase)</fullName>
    </submittedName>
</protein>
<dbReference type="PANTHER" id="PTHR35894">
    <property type="entry name" value="GENERAL SECRETION PATHWAY PROTEIN A-RELATED"/>
    <property type="match status" value="1"/>
</dbReference>
<gene>
    <name evidence="3" type="ORF">SAMN05443662_0629</name>
</gene>
<keyword evidence="4" id="KW-1185">Reference proteome</keyword>
<accession>A0A1N6EIV3</accession>
<evidence type="ECO:0000313" key="3">
    <source>
        <dbReference type="EMBL" id="SIN82962.1"/>
    </source>
</evidence>
<dbReference type="STRING" id="364032.SAMN05443662_0629"/>
<dbReference type="GO" id="GO:0016887">
    <property type="term" value="F:ATP hydrolysis activity"/>
    <property type="evidence" value="ECO:0007669"/>
    <property type="project" value="InterPro"/>
</dbReference>
<dbReference type="Gene3D" id="3.40.50.300">
    <property type="entry name" value="P-loop containing nucleotide triphosphate hydrolases"/>
    <property type="match status" value="1"/>
</dbReference>
<evidence type="ECO:0000256" key="1">
    <source>
        <dbReference type="SAM" id="Phobius"/>
    </source>
</evidence>
<name>A0A1N6EIV3_9GAMM</name>
<dbReference type="CDD" id="cd00009">
    <property type="entry name" value="AAA"/>
    <property type="match status" value="1"/>
</dbReference>
<dbReference type="InterPro" id="IPR027417">
    <property type="entry name" value="P-loop_NTPase"/>
</dbReference>
<dbReference type="EMBL" id="FSRE01000002">
    <property type="protein sequence ID" value="SIN82962.1"/>
    <property type="molecule type" value="Genomic_DNA"/>
</dbReference>
<proteinExistence type="predicted"/>
<dbReference type="SUPFAM" id="SSF52540">
    <property type="entry name" value="P-loop containing nucleoside triphosphate hydrolases"/>
    <property type="match status" value="1"/>
</dbReference>
<organism evidence="3 4">
    <name type="scientific">Sulfurivirga caldicuralii</name>
    <dbReference type="NCBI Taxonomy" id="364032"/>
    <lineage>
        <taxon>Bacteria</taxon>
        <taxon>Pseudomonadati</taxon>
        <taxon>Pseudomonadota</taxon>
        <taxon>Gammaproteobacteria</taxon>
        <taxon>Thiotrichales</taxon>
        <taxon>Piscirickettsiaceae</taxon>
        <taxon>Sulfurivirga</taxon>
    </lineage>
</organism>
<dbReference type="Proteomes" id="UP000198461">
    <property type="component" value="Unassembled WGS sequence"/>
</dbReference>
<evidence type="ECO:0000313" key="4">
    <source>
        <dbReference type="Proteomes" id="UP000198461"/>
    </source>
</evidence>
<sequence length="463" mass="52459">MYKAFYNLNYDPFRNTPDSAVFFEGGDRKAIADALIYVIDRSEGITKVVGDVGSGKTTLLRTVAQRLLELGYQVAYVPSPLLQPEDMLRFILRELRLSTTVSSKFEMYDLLYHYFTEQPSAKGLVILIDEAHLIPRDTLEEIRLLTNLESNSQKFVQIVLFGQQELDALLDRHENRQLKSRIAHQFYLGHLNQEEVYQYLNYRMRIAGYRGERPFFDHRTARKIFRLTRGNPREINNLADKTALNAFMRKGQTATAKDVPIHGGIDAIGSMKWMLASIFFVVLLGVWLYHSHSNFFSLFAPPDFETSLASNSPSDMNPHSVGAMKELGRTSPAETVMKQDVAQTFAPPETDGQEERKNYSVEGVADKGYYVVLATSPCKDMKFISSVMKSLSADSASLLTISYGEPQQCKLLMGPYEGYSVAKNVLAKLPDKFKRLGAYVIPAAKLNKMVDKRDAKVYRGIYQ</sequence>
<feature type="domain" description="ORC1/DEAH AAA+ ATPase" evidence="2">
    <location>
        <begin position="41"/>
        <end position="170"/>
    </location>
</feature>
<dbReference type="InterPro" id="IPR052026">
    <property type="entry name" value="ExeA_AAA_ATPase_DNA-bind"/>
</dbReference>
<dbReference type="Pfam" id="PF13401">
    <property type="entry name" value="AAA_22"/>
    <property type="match status" value="1"/>
</dbReference>
<dbReference type="RefSeq" id="WP_074200949.1">
    <property type="nucleotide sequence ID" value="NZ_FSRE01000002.1"/>
</dbReference>
<keyword evidence="1" id="KW-0472">Membrane</keyword>
<feature type="transmembrane region" description="Helical" evidence="1">
    <location>
        <begin position="273"/>
        <end position="290"/>
    </location>
</feature>
<reference evidence="4" key="1">
    <citation type="submission" date="2016-11" db="EMBL/GenBank/DDBJ databases">
        <authorList>
            <person name="Varghese N."/>
            <person name="Submissions S."/>
        </authorList>
    </citation>
    <scope>NUCLEOTIDE SEQUENCE [LARGE SCALE GENOMIC DNA]</scope>
    <source>
        <strain evidence="4">DSM 17737</strain>
    </source>
</reference>
<evidence type="ECO:0000259" key="2">
    <source>
        <dbReference type="Pfam" id="PF13401"/>
    </source>
</evidence>
<dbReference type="AlphaFoldDB" id="A0A1N6EIV3"/>
<dbReference type="InterPro" id="IPR049945">
    <property type="entry name" value="AAA_22"/>
</dbReference>